<comment type="caution">
    <text evidence="1">The sequence shown here is derived from an EMBL/GenBank/DDBJ whole genome shotgun (WGS) entry which is preliminary data.</text>
</comment>
<gene>
    <name evidence="1" type="ORF">CDAR_369631</name>
</gene>
<dbReference type="Gene3D" id="3.30.160.60">
    <property type="entry name" value="Classic Zinc Finger"/>
    <property type="match status" value="1"/>
</dbReference>
<evidence type="ECO:0008006" key="3">
    <source>
        <dbReference type="Google" id="ProtNLM"/>
    </source>
</evidence>
<keyword evidence="2" id="KW-1185">Reference proteome</keyword>
<evidence type="ECO:0000313" key="1">
    <source>
        <dbReference type="EMBL" id="GIY64567.1"/>
    </source>
</evidence>
<protein>
    <recommendedName>
        <fullName evidence="3">C2H2-type domain-containing protein</fullName>
    </recommendedName>
</protein>
<evidence type="ECO:0000313" key="2">
    <source>
        <dbReference type="Proteomes" id="UP001054837"/>
    </source>
</evidence>
<dbReference type="AlphaFoldDB" id="A0AAV4V2W5"/>
<organism evidence="1 2">
    <name type="scientific">Caerostris darwini</name>
    <dbReference type="NCBI Taxonomy" id="1538125"/>
    <lineage>
        <taxon>Eukaryota</taxon>
        <taxon>Metazoa</taxon>
        <taxon>Ecdysozoa</taxon>
        <taxon>Arthropoda</taxon>
        <taxon>Chelicerata</taxon>
        <taxon>Arachnida</taxon>
        <taxon>Araneae</taxon>
        <taxon>Araneomorphae</taxon>
        <taxon>Entelegynae</taxon>
        <taxon>Araneoidea</taxon>
        <taxon>Araneidae</taxon>
        <taxon>Caerostris</taxon>
    </lineage>
</organism>
<reference evidence="1 2" key="1">
    <citation type="submission" date="2021-06" db="EMBL/GenBank/DDBJ databases">
        <title>Caerostris darwini draft genome.</title>
        <authorList>
            <person name="Kono N."/>
            <person name="Arakawa K."/>
        </authorList>
    </citation>
    <scope>NUCLEOTIDE SEQUENCE [LARGE SCALE GENOMIC DNA]</scope>
</reference>
<proteinExistence type="predicted"/>
<accession>A0AAV4V2W5</accession>
<dbReference type="Proteomes" id="UP001054837">
    <property type="component" value="Unassembled WGS sequence"/>
</dbReference>
<sequence length="465" mass="52158">MEIAKCKFCKAYITKFEIHHCFKFGNQHRKTSSTIPQCSSGNLAENIELITAEERVYEARWPSLGQSISSTHQSILPDIHQEADYEDTAVAEMPSQYGMSNQIPLYPEVPDFLFPDMPHIEENKPTPIHLQLSSEGAFPQIECPGISRTNDVSSHFSSACHTFSLISNILTSETSQYSGISLETQISKLQNSQNTSKNLNPPTTSIEETETSSFTILTCDDPSDNLLLSTNSLCSSREGNISNTSETEKPNYIIDAISLPSTSHDSKENQEYRVINVDALKFKQDENSPKHKEFADFSCGTAENFSNPSNETQILQYNFGIGINSNKIEARASERSGLVNCSSESHKACNISTTSLVNERHSTYKNHQEDMIFNRNANSANNLNSPSGNAEKRLNKYCKDRKSYLQQTEHPEFRNRSTVSRHYSKNFDLKRHILNHAGEEASKCDSCGEEFSSEESLGAHKCKEE</sequence>
<name>A0AAV4V2W5_9ARAC</name>
<dbReference type="EMBL" id="BPLQ01012335">
    <property type="protein sequence ID" value="GIY64567.1"/>
    <property type="molecule type" value="Genomic_DNA"/>
</dbReference>